<dbReference type="Proteomes" id="UP000023464">
    <property type="component" value="Unassembled WGS sequence"/>
</dbReference>
<accession>A0A022PG16</accession>
<organism evidence="1 2">
    <name type="scientific">Photorhabdus aegyptia</name>
    <dbReference type="NCBI Taxonomy" id="2805098"/>
    <lineage>
        <taxon>Bacteria</taxon>
        <taxon>Pseudomonadati</taxon>
        <taxon>Pseudomonadota</taxon>
        <taxon>Gammaproteobacteria</taxon>
        <taxon>Enterobacterales</taxon>
        <taxon>Morganellaceae</taxon>
        <taxon>Photorhabdus</taxon>
    </lineage>
</organism>
<dbReference type="PATRIC" id="fig|1393736.3.peg.4170"/>
<evidence type="ECO:0008006" key="3">
    <source>
        <dbReference type="Google" id="ProtNLM"/>
    </source>
</evidence>
<dbReference type="RefSeq" id="WP_036782801.1">
    <property type="nucleotide sequence ID" value="NZ_CAWLTM010000028.1"/>
</dbReference>
<evidence type="ECO:0000313" key="1">
    <source>
        <dbReference type="EMBL" id="EYU13410.1"/>
    </source>
</evidence>
<keyword evidence="2" id="KW-1185">Reference proteome</keyword>
<sequence length="99" mass="11056">MTIKLKRPANAIPVNESLPVPSAAERARFIADGDRRPSSVSNKAVPSTFRLPLWVIDILETEAERTGHNKTDVLKAMAYGLSVTDENQINIWLLESRKK</sequence>
<gene>
    <name evidence="1" type="ORF">BA1DRAFT_04097</name>
</gene>
<name>A0A022PG16_9GAMM</name>
<protein>
    <recommendedName>
        <fullName evidence="3">CopG family transcriptional regulator</fullName>
    </recommendedName>
</protein>
<reference evidence="1 2" key="1">
    <citation type="submission" date="2014-03" db="EMBL/GenBank/DDBJ databases">
        <title>Draft Genome of Photorhabdus luminescens BA1, an Egyptian Isolate.</title>
        <authorList>
            <person name="Ghazal S."/>
            <person name="Hurst S.G.IV."/>
            <person name="Morris K."/>
            <person name="Thomas K."/>
            <person name="Tisa L.S."/>
        </authorList>
    </citation>
    <scope>NUCLEOTIDE SEQUENCE [LARGE SCALE GENOMIC DNA]</scope>
    <source>
        <strain evidence="1 2">BA1</strain>
    </source>
</reference>
<dbReference type="AlphaFoldDB" id="A0A022PG16"/>
<dbReference type="EMBL" id="JFGV01000087">
    <property type="protein sequence ID" value="EYU13410.1"/>
    <property type="molecule type" value="Genomic_DNA"/>
</dbReference>
<evidence type="ECO:0000313" key="2">
    <source>
        <dbReference type="Proteomes" id="UP000023464"/>
    </source>
</evidence>
<proteinExistence type="predicted"/>
<comment type="caution">
    <text evidence="1">The sequence shown here is derived from an EMBL/GenBank/DDBJ whole genome shotgun (WGS) entry which is preliminary data.</text>
</comment>